<dbReference type="RefSeq" id="XP_011498366.1">
    <property type="nucleotide sequence ID" value="XM_011500064.1"/>
</dbReference>
<accession>A0AAJ6YHX5</accession>
<evidence type="ECO:0000313" key="1">
    <source>
        <dbReference type="Proteomes" id="UP000695007"/>
    </source>
</evidence>
<organism evidence="1 2">
    <name type="scientific">Ceratosolen solmsi marchali</name>
    <dbReference type="NCBI Taxonomy" id="326594"/>
    <lineage>
        <taxon>Eukaryota</taxon>
        <taxon>Metazoa</taxon>
        <taxon>Ecdysozoa</taxon>
        <taxon>Arthropoda</taxon>
        <taxon>Hexapoda</taxon>
        <taxon>Insecta</taxon>
        <taxon>Pterygota</taxon>
        <taxon>Neoptera</taxon>
        <taxon>Endopterygota</taxon>
        <taxon>Hymenoptera</taxon>
        <taxon>Apocrita</taxon>
        <taxon>Proctotrupomorpha</taxon>
        <taxon>Chalcidoidea</taxon>
        <taxon>Agaonidae</taxon>
        <taxon>Agaoninae</taxon>
        <taxon>Ceratosolen</taxon>
    </lineage>
</organism>
<proteinExistence type="predicted"/>
<gene>
    <name evidence="2" type="primary">LOC105362598</name>
</gene>
<evidence type="ECO:0000313" key="2">
    <source>
        <dbReference type="RefSeq" id="XP_011498366.1"/>
    </source>
</evidence>
<sequence>MKKLNSLSEKKILEYILTSRKNVQKELKRQVPNILKRFEEFGLVEKNSKGHYRIIESSKNLEPSLPSCCDCDNCVGNCGTCPKSNIPRVGPAKKRNKNKPGHICGCIKKCKKGN</sequence>
<keyword evidence="1" id="KW-1185">Reference proteome</keyword>
<protein>
    <submittedName>
        <fullName evidence="2">Uncharacterized protein LOC105362598</fullName>
    </submittedName>
</protein>
<dbReference type="KEGG" id="csol:105362598"/>
<name>A0AAJ6YHX5_9HYME</name>
<dbReference type="AlphaFoldDB" id="A0AAJ6YHX5"/>
<reference evidence="2" key="1">
    <citation type="submission" date="2025-08" db="UniProtKB">
        <authorList>
            <consortium name="RefSeq"/>
        </authorList>
    </citation>
    <scope>IDENTIFICATION</scope>
</reference>
<dbReference type="GeneID" id="105362598"/>
<dbReference type="Proteomes" id="UP000695007">
    <property type="component" value="Unplaced"/>
</dbReference>